<feature type="transmembrane region" description="Helical" evidence="1">
    <location>
        <begin position="31"/>
        <end position="47"/>
    </location>
</feature>
<evidence type="ECO:0000313" key="2">
    <source>
        <dbReference type="EMBL" id="SQB29598.1"/>
    </source>
</evidence>
<proteinExistence type="predicted"/>
<accession>A0A2X2VLR7</accession>
<protein>
    <submittedName>
        <fullName evidence="2">Flagellar biosynthesis protein FlhA</fullName>
    </submittedName>
</protein>
<organism evidence="2 3">
    <name type="scientific">Citrobacter koseri</name>
    <name type="common">Citrobacter diversus</name>
    <dbReference type="NCBI Taxonomy" id="545"/>
    <lineage>
        <taxon>Bacteria</taxon>
        <taxon>Pseudomonadati</taxon>
        <taxon>Pseudomonadota</taxon>
        <taxon>Gammaproteobacteria</taxon>
        <taxon>Enterobacterales</taxon>
        <taxon>Enterobacteriaceae</taxon>
        <taxon>Citrobacter</taxon>
    </lineage>
</organism>
<keyword evidence="2" id="KW-0969">Cilium</keyword>
<dbReference type="GO" id="GO:0016020">
    <property type="term" value="C:membrane"/>
    <property type="evidence" value="ECO:0007669"/>
    <property type="project" value="InterPro"/>
</dbReference>
<keyword evidence="2" id="KW-0966">Cell projection</keyword>
<reference evidence="2 3" key="1">
    <citation type="submission" date="2018-06" db="EMBL/GenBank/DDBJ databases">
        <authorList>
            <consortium name="Pathogen Informatics"/>
            <person name="Doyle S."/>
        </authorList>
    </citation>
    <scope>NUCLEOTIDE SEQUENCE [LARGE SCALE GENOMIC DNA]</scope>
    <source>
        <strain evidence="2 3">NCTC10786</strain>
    </source>
</reference>
<evidence type="ECO:0000256" key="1">
    <source>
        <dbReference type="SAM" id="Phobius"/>
    </source>
</evidence>
<sequence length="66" mass="7015">MVGQLFSNPSVMLLSASVLGLLGLVPGMPNLVFLMFTAALLGLAWWLRGREQKTTGRAAGRQDAGK</sequence>
<keyword evidence="1" id="KW-0812">Transmembrane</keyword>
<name>A0A2X2VLR7_CITKO</name>
<dbReference type="InterPro" id="IPR001712">
    <property type="entry name" value="T3SS_FHIPEP"/>
</dbReference>
<keyword evidence="2" id="KW-0282">Flagellum</keyword>
<keyword evidence="1" id="KW-1133">Transmembrane helix</keyword>
<dbReference type="EMBL" id="UAVY01000004">
    <property type="protein sequence ID" value="SQB29598.1"/>
    <property type="molecule type" value="Genomic_DNA"/>
</dbReference>
<keyword evidence="1" id="KW-0472">Membrane</keyword>
<dbReference type="Proteomes" id="UP000251584">
    <property type="component" value="Unassembled WGS sequence"/>
</dbReference>
<dbReference type="Pfam" id="PF00771">
    <property type="entry name" value="FHIPEP"/>
    <property type="match status" value="1"/>
</dbReference>
<dbReference type="AlphaFoldDB" id="A0A2X2VLR7"/>
<dbReference type="GO" id="GO:0009306">
    <property type="term" value="P:protein secretion"/>
    <property type="evidence" value="ECO:0007669"/>
    <property type="project" value="InterPro"/>
</dbReference>
<gene>
    <name evidence="2" type="primary">flhA_3</name>
    <name evidence="2" type="ORF">NCTC10786_03300</name>
</gene>
<evidence type="ECO:0000313" key="3">
    <source>
        <dbReference type="Proteomes" id="UP000251584"/>
    </source>
</evidence>